<organism evidence="7 8">
    <name type="scientific">Halteria grandinella</name>
    <dbReference type="NCBI Taxonomy" id="5974"/>
    <lineage>
        <taxon>Eukaryota</taxon>
        <taxon>Sar</taxon>
        <taxon>Alveolata</taxon>
        <taxon>Ciliophora</taxon>
        <taxon>Intramacronucleata</taxon>
        <taxon>Spirotrichea</taxon>
        <taxon>Stichotrichia</taxon>
        <taxon>Sporadotrichida</taxon>
        <taxon>Halteriidae</taxon>
        <taxon>Halteria</taxon>
    </lineage>
</organism>
<dbReference type="PANTHER" id="PTHR15910">
    <property type="entry name" value="ARCHAEMETZINCIN"/>
    <property type="match status" value="1"/>
</dbReference>
<keyword evidence="3" id="KW-0479">Metal-binding</keyword>
<keyword evidence="4" id="KW-0378">Hydrolase</keyword>
<dbReference type="GO" id="GO:0006508">
    <property type="term" value="P:proteolysis"/>
    <property type="evidence" value="ECO:0007669"/>
    <property type="project" value="UniProtKB-KW"/>
</dbReference>
<dbReference type="PANTHER" id="PTHR15910:SF1">
    <property type="entry name" value="ARCHAEMETZINCIN-2"/>
    <property type="match status" value="1"/>
</dbReference>
<evidence type="ECO:0000256" key="2">
    <source>
        <dbReference type="ARBA" id="ARBA00022670"/>
    </source>
</evidence>
<keyword evidence="8" id="KW-1185">Reference proteome</keyword>
<proteinExistence type="predicted"/>
<dbReference type="OrthoDB" id="194149at2759"/>
<dbReference type="SUPFAM" id="SSF55486">
    <property type="entry name" value="Metalloproteases ('zincins'), catalytic domain"/>
    <property type="match status" value="1"/>
</dbReference>
<dbReference type="Pfam" id="PF07998">
    <property type="entry name" value="Peptidase_M54"/>
    <property type="match status" value="1"/>
</dbReference>
<accession>A0A8J8NLA2</accession>
<evidence type="ECO:0000256" key="3">
    <source>
        <dbReference type="ARBA" id="ARBA00022723"/>
    </source>
</evidence>
<comment type="caution">
    <text evidence="7">The sequence shown here is derived from an EMBL/GenBank/DDBJ whole genome shotgun (WGS) entry which is preliminary data.</text>
</comment>
<evidence type="ECO:0008006" key="9">
    <source>
        <dbReference type="Google" id="ProtNLM"/>
    </source>
</evidence>
<evidence type="ECO:0000256" key="4">
    <source>
        <dbReference type="ARBA" id="ARBA00022801"/>
    </source>
</evidence>
<evidence type="ECO:0000256" key="5">
    <source>
        <dbReference type="ARBA" id="ARBA00022833"/>
    </source>
</evidence>
<dbReference type="AlphaFoldDB" id="A0A8J8NLA2"/>
<dbReference type="GO" id="GO:0046872">
    <property type="term" value="F:metal ion binding"/>
    <property type="evidence" value="ECO:0007669"/>
    <property type="project" value="UniProtKB-KW"/>
</dbReference>
<dbReference type="Proteomes" id="UP000785679">
    <property type="component" value="Unassembled WGS sequence"/>
</dbReference>
<comment type="cofactor">
    <cofactor evidence="1">
        <name>Zn(2+)</name>
        <dbReference type="ChEBI" id="CHEBI:29105"/>
    </cofactor>
</comment>
<dbReference type="Gene3D" id="3.40.390.10">
    <property type="entry name" value="Collagenase (Catalytic Domain)"/>
    <property type="match status" value="1"/>
</dbReference>
<evidence type="ECO:0000256" key="6">
    <source>
        <dbReference type="ARBA" id="ARBA00023049"/>
    </source>
</evidence>
<gene>
    <name evidence="7" type="ORF">FGO68_gene17594</name>
</gene>
<evidence type="ECO:0000256" key="1">
    <source>
        <dbReference type="ARBA" id="ARBA00001947"/>
    </source>
</evidence>
<sequence length="274" mass="31946">MCENAETLFTPKTIQSSEDWLSCHEEKCQTFQAFKDSKLRNKISKERNIIYLYIADQKIDDDFKQILLSYCQAFYHGMQVNLMEPKVQGDFMVIHNIPCRINQYTGMKQYDAEAILAKTIPMVPKSAYCMLTVTLQDLYPRPSWNFVFGLANLSKRTGVFSFVRYDPLFQGIQTPKRNLILKRNACGVMVHEIGHMFAIKHCTYYECTMNGFNSYEESTRSIRYLCPVCTKKLQLAIGFDTKERLVKLREVCESIGFSENAEYYKDFLLDFGRV</sequence>
<dbReference type="CDD" id="cd11375">
    <property type="entry name" value="Peptidase_M54"/>
    <property type="match status" value="1"/>
</dbReference>
<keyword evidence="6" id="KW-0482">Metalloprotease</keyword>
<keyword evidence="2" id="KW-0645">Protease</keyword>
<dbReference type="GO" id="GO:0008237">
    <property type="term" value="F:metallopeptidase activity"/>
    <property type="evidence" value="ECO:0007669"/>
    <property type="project" value="UniProtKB-KW"/>
</dbReference>
<evidence type="ECO:0000313" key="8">
    <source>
        <dbReference type="Proteomes" id="UP000785679"/>
    </source>
</evidence>
<reference evidence="7" key="1">
    <citation type="submission" date="2019-06" db="EMBL/GenBank/DDBJ databases">
        <authorList>
            <person name="Zheng W."/>
        </authorList>
    </citation>
    <scope>NUCLEOTIDE SEQUENCE</scope>
    <source>
        <strain evidence="7">QDHG01</strain>
    </source>
</reference>
<name>A0A8J8NLA2_HALGN</name>
<dbReference type="InterPro" id="IPR012962">
    <property type="entry name" value="Pept_M54_archaemetzincn"/>
</dbReference>
<protein>
    <recommendedName>
        <fullName evidence="9">Archaemetzincin-2</fullName>
    </recommendedName>
</protein>
<evidence type="ECO:0000313" key="7">
    <source>
        <dbReference type="EMBL" id="TNV76665.1"/>
    </source>
</evidence>
<dbReference type="EMBL" id="RRYP01013176">
    <property type="protein sequence ID" value="TNV76665.1"/>
    <property type="molecule type" value="Genomic_DNA"/>
</dbReference>
<dbReference type="InterPro" id="IPR024079">
    <property type="entry name" value="MetalloPept_cat_dom_sf"/>
</dbReference>
<keyword evidence="5" id="KW-0862">Zinc</keyword>